<dbReference type="KEGG" id="vg:8683988"/>
<organism evidence="1 2">
    <name type="scientific">Delftia phage PhiW-14</name>
    <name type="common">Deftia acidovorans bacteriophage phiW-14</name>
    <dbReference type="NCBI Taxonomy" id="665032"/>
    <lineage>
        <taxon>Viruses</taxon>
        <taxon>Duplodnaviria</taxon>
        <taxon>Heunggongvirae</taxon>
        <taxon>Uroviricota</taxon>
        <taxon>Caudoviricetes</taxon>
        <taxon>Ionavirus</taxon>
        <taxon>Ionavirus W14</taxon>
    </lineage>
</organism>
<sequence>MSDLLKMIAERFWVQVDSRGAKNKRLKCPPGYKLNDTGTACVPIGASEKQTMRVASRKMVKNKAAQGASLQTKTARKVKKAFKFRARYGL</sequence>
<keyword evidence="2" id="KW-1185">Reference proteome</keyword>
<accession>C9DG13</accession>
<gene>
    <name evidence="1" type="primary">42</name>
</gene>
<reference evidence="2" key="1">
    <citation type="submission" date="2009-07" db="EMBL/GenBank/DDBJ databases">
        <authorList>
            <person name="Kropinski A.M."/>
            <person name="Villegas A."/>
            <person name="Lingohr E.J."/>
        </authorList>
    </citation>
    <scope>NUCLEOTIDE SEQUENCE [LARGE SCALE GENOMIC DNA]</scope>
</reference>
<dbReference type="GeneID" id="8683988"/>
<evidence type="ECO:0000313" key="2">
    <source>
        <dbReference type="Proteomes" id="UP000008986"/>
    </source>
</evidence>
<organismHost>
    <name type="scientific">Delftia acidovorans</name>
    <name type="common">Pseudomonas acidovorans</name>
    <name type="synonym">Comamonas acidovorans</name>
    <dbReference type="NCBI Taxonomy" id="80866"/>
</organismHost>
<evidence type="ECO:0000313" key="1">
    <source>
        <dbReference type="EMBL" id="ACV50064.1"/>
    </source>
</evidence>
<dbReference type="RefSeq" id="YP_003358896.1">
    <property type="nucleotide sequence ID" value="NC_013697.1"/>
</dbReference>
<dbReference type="Proteomes" id="UP000008986">
    <property type="component" value="Segment"/>
</dbReference>
<dbReference type="OrthoDB" id="41410at10239"/>
<name>C9DG13_BPW14</name>
<protein>
    <submittedName>
        <fullName evidence="1">Gp68-like protein</fullName>
    </submittedName>
</protein>
<proteinExistence type="predicted"/>
<dbReference type="EMBL" id="GQ357915">
    <property type="protein sequence ID" value="ACV50064.1"/>
    <property type="molecule type" value="Genomic_DNA"/>
</dbReference>